<proteinExistence type="predicted"/>
<name>A0A841GRG2_9BACT</name>
<accession>A0A841GRG2</accession>
<evidence type="ECO:0000313" key="3">
    <source>
        <dbReference type="Proteomes" id="UP000582837"/>
    </source>
</evidence>
<keyword evidence="1" id="KW-0732">Signal</keyword>
<protein>
    <submittedName>
        <fullName evidence="2">Uncharacterized protein</fullName>
    </submittedName>
</protein>
<keyword evidence="3" id="KW-1185">Reference proteome</keyword>
<feature type="chain" id="PRO_5032998004" evidence="1">
    <location>
        <begin position="21"/>
        <end position="156"/>
    </location>
</feature>
<dbReference type="Proteomes" id="UP000582837">
    <property type="component" value="Unassembled WGS sequence"/>
</dbReference>
<dbReference type="RefSeq" id="WP_170031280.1">
    <property type="nucleotide sequence ID" value="NZ_JABDTL010000001.1"/>
</dbReference>
<evidence type="ECO:0000256" key="1">
    <source>
        <dbReference type="SAM" id="SignalP"/>
    </source>
</evidence>
<gene>
    <name evidence="2" type="ORF">HNQ61_000460</name>
</gene>
<evidence type="ECO:0000313" key="2">
    <source>
        <dbReference type="EMBL" id="MBB6068849.1"/>
    </source>
</evidence>
<feature type="signal peptide" evidence="1">
    <location>
        <begin position="1"/>
        <end position="20"/>
    </location>
</feature>
<dbReference type="EMBL" id="JACHIA010000001">
    <property type="protein sequence ID" value="MBB6068849.1"/>
    <property type="molecule type" value="Genomic_DNA"/>
</dbReference>
<organism evidence="2 3">
    <name type="scientific">Longimicrobium terrae</name>
    <dbReference type="NCBI Taxonomy" id="1639882"/>
    <lineage>
        <taxon>Bacteria</taxon>
        <taxon>Pseudomonadati</taxon>
        <taxon>Gemmatimonadota</taxon>
        <taxon>Longimicrobiia</taxon>
        <taxon>Longimicrobiales</taxon>
        <taxon>Longimicrobiaceae</taxon>
        <taxon>Longimicrobium</taxon>
    </lineage>
</organism>
<dbReference type="PROSITE" id="PS51257">
    <property type="entry name" value="PROKAR_LIPOPROTEIN"/>
    <property type="match status" value="1"/>
</dbReference>
<reference evidence="2 3" key="1">
    <citation type="submission" date="2020-08" db="EMBL/GenBank/DDBJ databases">
        <title>Genomic Encyclopedia of Type Strains, Phase IV (KMG-IV): sequencing the most valuable type-strain genomes for metagenomic binning, comparative biology and taxonomic classification.</title>
        <authorList>
            <person name="Goeker M."/>
        </authorList>
    </citation>
    <scope>NUCLEOTIDE SEQUENCE [LARGE SCALE GENOMIC DNA]</scope>
    <source>
        <strain evidence="2 3">DSM 29007</strain>
    </source>
</reference>
<dbReference type="AlphaFoldDB" id="A0A841GRG2"/>
<sequence length="156" mass="17664">MAFRVAYAALLALAAGSACDRPPATHPWEPWEKHVITTTELLGDTSNLSTRAKHHDAVDFAWEETAFIEWTTAKQGTAYVIPDVVVRFPPHSANVTYRVEHLRVWKPESRFTTTRMTASLQISRTGRWGEHGASVTLHPDGRAVVGMYRHWRWGGW</sequence>
<comment type="caution">
    <text evidence="2">The sequence shown here is derived from an EMBL/GenBank/DDBJ whole genome shotgun (WGS) entry which is preliminary data.</text>
</comment>